<dbReference type="PANTHER" id="PTHR11040">
    <property type="entry name" value="ZINC/IRON TRANSPORTER"/>
    <property type="match status" value="1"/>
</dbReference>
<evidence type="ECO:0000256" key="2">
    <source>
        <dbReference type="ARBA" id="ARBA00022692"/>
    </source>
</evidence>
<name>A0A3R7M5U3_PENVA</name>
<reference evidence="6 7" key="2">
    <citation type="submission" date="2019-01" db="EMBL/GenBank/DDBJ databases">
        <title>The decoding of complex shrimp genome reveals the adaptation for benthos swimmer, frequently molting mechanism and breeding impact on genome.</title>
        <authorList>
            <person name="Sun Y."/>
            <person name="Gao Y."/>
            <person name="Yu Y."/>
        </authorList>
    </citation>
    <scope>NUCLEOTIDE SEQUENCE [LARGE SCALE GENOMIC DNA]</scope>
    <source>
        <tissue evidence="6">Muscle</tissue>
    </source>
</reference>
<evidence type="ECO:0000313" key="7">
    <source>
        <dbReference type="Proteomes" id="UP000283509"/>
    </source>
</evidence>
<feature type="transmembrane region" description="Helical" evidence="5">
    <location>
        <begin position="292"/>
        <end position="318"/>
    </location>
</feature>
<comment type="caution">
    <text evidence="6">The sequence shown here is derived from an EMBL/GenBank/DDBJ whole genome shotgun (WGS) entry which is preliminary data.</text>
</comment>
<feature type="transmembrane region" description="Helical" evidence="5">
    <location>
        <begin position="261"/>
        <end position="280"/>
    </location>
</feature>
<feature type="transmembrane region" description="Helical" evidence="5">
    <location>
        <begin position="9"/>
        <end position="29"/>
    </location>
</feature>
<proteinExistence type="predicted"/>
<sequence>MLTAEETKAVALVVMAVVTLAMSFLPLYIRKVLSQRMAQTYGQVSRCESRCVENSAQVSRCKSVSDENSAQVSQFESVSDETVSVENSAQVSRFESASAENSAQVSAAVGCLCFGAGVLLSIVFLHLLPETRATLEYAMDADLFPHTHYPVAEVVLRERLPSEGPAAAQEAVGGHGSVRGVAVLMAVDGRVNEAFEGDGCTGGPVEAAARRNVHTVPHHHAAAVDKNVSVMGAVVVVVALSFHSVMEGLALGLEEEPTDVWILMAALTSHKVFIAFSMSMELLEVGVSLKPFAASMIVFSLASPVGGLIGALVVAYSGDQESAGAVLAPTFLQAVSGGTILYVAFCEVLERERAKPKGGMVRFLTLLLGFCLMAGLEAVGGHEHGHKSEGPTATVTP</sequence>
<comment type="subcellular location">
    <subcellularLocation>
        <location evidence="1">Membrane</location>
        <topology evidence="1">Multi-pass membrane protein</topology>
    </subcellularLocation>
</comment>
<dbReference type="OrthoDB" id="448280at2759"/>
<organism evidence="6 7">
    <name type="scientific">Penaeus vannamei</name>
    <name type="common">Whiteleg shrimp</name>
    <name type="synonym">Litopenaeus vannamei</name>
    <dbReference type="NCBI Taxonomy" id="6689"/>
    <lineage>
        <taxon>Eukaryota</taxon>
        <taxon>Metazoa</taxon>
        <taxon>Ecdysozoa</taxon>
        <taxon>Arthropoda</taxon>
        <taxon>Crustacea</taxon>
        <taxon>Multicrustacea</taxon>
        <taxon>Malacostraca</taxon>
        <taxon>Eumalacostraca</taxon>
        <taxon>Eucarida</taxon>
        <taxon>Decapoda</taxon>
        <taxon>Dendrobranchiata</taxon>
        <taxon>Penaeoidea</taxon>
        <taxon>Penaeidae</taxon>
        <taxon>Penaeus</taxon>
    </lineage>
</organism>
<evidence type="ECO:0000256" key="4">
    <source>
        <dbReference type="ARBA" id="ARBA00023136"/>
    </source>
</evidence>
<evidence type="ECO:0000256" key="5">
    <source>
        <dbReference type="SAM" id="Phobius"/>
    </source>
</evidence>
<evidence type="ECO:0000256" key="3">
    <source>
        <dbReference type="ARBA" id="ARBA00022989"/>
    </source>
</evidence>
<feature type="transmembrane region" description="Helical" evidence="5">
    <location>
        <begin position="105"/>
        <end position="128"/>
    </location>
</feature>
<feature type="transmembrane region" description="Helical" evidence="5">
    <location>
        <begin position="228"/>
        <end position="246"/>
    </location>
</feature>
<feature type="transmembrane region" description="Helical" evidence="5">
    <location>
        <begin position="361"/>
        <end position="379"/>
    </location>
</feature>
<dbReference type="Proteomes" id="UP000283509">
    <property type="component" value="Unassembled WGS sequence"/>
</dbReference>
<keyword evidence="7" id="KW-1185">Reference proteome</keyword>
<dbReference type="AlphaFoldDB" id="A0A3R7M5U3"/>
<dbReference type="PANTHER" id="PTHR11040:SF203">
    <property type="entry name" value="FI18611P1-RELATED"/>
    <property type="match status" value="1"/>
</dbReference>
<gene>
    <name evidence="6" type="ORF">C7M84_007809</name>
</gene>
<accession>A0A3R7M5U3</accession>
<protein>
    <recommendedName>
        <fullName evidence="8">Zinc transporter ZIP1</fullName>
    </recommendedName>
</protein>
<feature type="transmembrane region" description="Helical" evidence="5">
    <location>
        <begin position="330"/>
        <end position="349"/>
    </location>
</feature>
<keyword evidence="3 5" id="KW-1133">Transmembrane helix</keyword>
<dbReference type="GO" id="GO:0005385">
    <property type="term" value="F:zinc ion transmembrane transporter activity"/>
    <property type="evidence" value="ECO:0007669"/>
    <property type="project" value="TreeGrafter"/>
</dbReference>
<dbReference type="EMBL" id="QCYY01001998">
    <property type="protein sequence ID" value="ROT73731.1"/>
    <property type="molecule type" value="Genomic_DNA"/>
</dbReference>
<dbReference type="InterPro" id="IPR003689">
    <property type="entry name" value="ZIP"/>
</dbReference>
<dbReference type="GO" id="GO:0005886">
    <property type="term" value="C:plasma membrane"/>
    <property type="evidence" value="ECO:0007669"/>
    <property type="project" value="TreeGrafter"/>
</dbReference>
<evidence type="ECO:0008006" key="8">
    <source>
        <dbReference type="Google" id="ProtNLM"/>
    </source>
</evidence>
<reference evidence="6 7" key="1">
    <citation type="submission" date="2018-04" db="EMBL/GenBank/DDBJ databases">
        <authorList>
            <person name="Zhang X."/>
            <person name="Yuan J."/>
            <person name="Li F."/>
            <person name="Xiang J."/>
        </authorList>
    </citation>
    <scope>NUCLEOTIDE SEQUENCE [LARGE SCALE GENOMIC DNA]</scope>
    <source>
        <tissue evidence="6">Muscle</tissue>
    </source>
</reference>
<keyword evidence="4 5" id="KW-0472">Membrane</keyword>
<keyword evidence="2 5" id="KW-0812">Transmembrane</keyword>
<evidence type="ECO:0000313" key="6">
    <source>
        <dbReference type="EMBL" id="ROT73731.1"/>
    </source>
</evidence>
<evidence type="ECO:0000256" key="1">
    <source>
        <dbReference type="ARBA" id="ARBA00004141"/>
    </source>
</evidence>
<dbReference type="Pfam" id="PF02535">
    <property type="entry name" value="Zip"/>
    <property type="match status" value="1"/>
</dbReference>